<dbReference type="RefSeq" id="WP_301126079.1">
    <property type="nucleotide sequence ID" value="NZ_JAUHPV010000002.1"/>
</dbReference>
<feature type="domain" description="HAMP" evidence="8">
    <location>
        <begin position="207"/>
        <end position="259"/>
    </location>
</feature>
<keyword evidence="3 5" id="KW-0807">Transducer</keyword>
<organism evidence="9 10">
    <name type="scientific">Demequina zhanjiangensis</name>
    <dbReference type="NCBI Taxonomy" id="3051659"/>
    <lineage>
        <taxon>Bacteria</taxon>
        <taxon>Bacillati</taxon>
        <taxon>Actinomycetota</taxon>
        <taxon>Actinomycetes</taxon>
        <taxon>Micrococcales</taxon>
        <taxon>Demequinaceae</taxon>
        <taxon>Demequina</taxon>
    </lineage>
</organism>
<sequence>MPSFRTPGVVAQLKAATLGGAAVTALVAVIAVAGINSLHDVRDAELEQSVPYVSGLQSIALAAKAAANDERGFLLTGDPEFSAEVLERFETIDGMLADTRANAADEAQLASLDRLETELVAWEDALVAEFDQYATDPEGAEAVALEDNRALRKVYETTLAEMITDGETLIEEGQGFAAQVAWLRTAMIALGVLAFAIGAAAGWWLSRRVKRAVTSQVEGLRAFADGDLAHRVPVTSSDEFGQMATALNTSGERLAEALGAVAHSAGTVLSTSEQLRSTASSIAADAAESARRTAGAAGTASRVSHDVQSVATGAEELSSAISEIARNAGDATDVATRAREVTGRTTEQIARLGTSSQQIGSVVQMINQIAEQTNLLALNATIESARAGEAGKGFAVVAGEVKELAGETARATKDIVGQVEAIQRDTEAAVAAIAEISEVVERIQDYQGTIASAVEEQSSVTSEMTRGLSDVSTGSGEISLAVDAVARDAEEFTSAAASTLQGVEELDAQASELRAVVGRFRF</sequence>
<evidence type="ECO:0000256" key="1">
    <source>
        <dbReference type="ARBA" id="ARBA00022692"/>
    </source>
</evidence>
<keyword evidence="1 6" id="KW-0812">Transmembrane</keyword>
<proteinExistence type="inferred from homology"/>
<dbReference type="PANTHER" id="PTHR32089">
    <property type="entry name" value="METHYL-ACCEPTING CHEMOTAXIS PROTEIN MCPB"/>
    <property type="match status" value="1"/>
</dbReference>
<keyword evidence="2 6" id="KW-1133">Transmembrane helix</keyword>
<evidence type="ECO:0000256" key="4">
    <source>
        <dbReference type="ARBA" id="ARBA00029447"/>
    </source>
</evidence>
<dbReference type="InterPro" id="IPR007891">
    <property type="entry name" value="CHASE3"/>
</dbReference>
<dbReference type="CDD" id="cd06225">
    <property type="entry name" value="HAMP"/>
    <property type="match status" value="1"/>
</dbReference>
<dbReference type="Pfam" id="PF00672">
    <property type="entry name" value="HAMP"/>
    <property type="match status" value="1"/>
</dbReference>
<comment type="similarity">
    <text evidence="4">Belongs to the methyl-accepting chemotaxis (MCP) protein family.</text>
</comment>
<gene>
    <name evidence="9" type="ORF">QQX04_02790</name>
</gene>
<dbReference type="SUPFAM" id="SSF58104">
    <property type="entry name" value="Methyl-accepting chemotaxis protein (MCP) signaling domain"/>
    <property type="match status" value="1"/>
</dbReference>
<dbReference type="PROSITE" id="PS50885">
    <property type="entry name" value="HAMP"/>
    <property type="match status" value="1"/>
</dbReference>
<dbReference type="Pfam" id="PF05227">
    <property type="entry name" value="CHASE3"/>
    <property type="match status" value="1"/>
</dbReference>
<comment type="caution">
    <text evidence="9">The sequence shown here is derived from an EMBL/GenBank/DDBJ whole genome shotgun (WGS) entry which is preliminary data.</text>
</comment>
<evidence type="ECO:0000256" key="2">
    <source>
        <dbReference type="ARBA" id="ARBA00022989"/>
    </source>
</evidence>
<dbReference type="SMART" id="SM00283">
    <property type="entry name" value="MA"/>
    <property type="match status" value="1"/>
</dbReference>
<evidence type="ECO:0000313" key="10">
    <source>
        <dbReference type="Proteomes" id="UP001172738"/>
    </source>
</evidence>
<name>A0ABT8FYM6_9MICO</name>
<keyword evidence="10" id="KW-1185">Reference proteome</keyword>
<feature type="transmembrane region" description="Helical" evidence="6">
    <location>
        <begin position="186"/>
        <end position="205"/>
    </location>
</feature>
<evidence type="ECO:0000256" key="3">
    <source>
        <dbReference type="ARBA" id="ARBA00023224"/>
    </source>
</evidence>
<accession>A0ABT8FYM6</accession>
<evidence type="ECO:0000313" key="9">
    <source>
        <dbReference type="EMBL" id="MDN4471918.1"/>
    </source>
</evidence>
<evidence type="ECO:0000256" key="5">
    <source>
        <dbReference type="PROSITE-ProRule" id="PRU00284"/>
    </source>
</evidence>
<evidence type="ECO:0000256" key="6">
    <source>
        <dbReference type="SAM" id="Phobius"/>
    </source>
</evidence>
<dbReference type="PROSITE" id="PS50111">
    <property type="entry name" value="CHEMOTAXIS_TRANSDUC_2"/>
    <property type="match status" value="1"/>
</dbReference>
<evidence type="ECO:0000259" key="8">
    <source>
        <dbReference type="PROSITE" id="PS50885"/>
    </source>
</evidence>
<reference evidence="9" key="1">
    <citation type="submission" date="2023-06" db="EMBL/GenBank/DDBJ databases">
        <title>SYSU T00b26.</title>
        <authorList>
            <person name="Gao L."/>
            <person name="Fang B.-Z."/>
            <person name="Li W.-J."/>
        </authorList>
    </citation>
    <scope>NUCLEOTIDE SEQUENCE</scope>
    <source>
        <strain evidence="9">SYSU T00b26</strain>
    </source>
</reference>
<feature type="domain" description="Methyl-accepting transducer" evidence="7">
    <location>
        <begin position="264"/>
        <end position="493"/>
    </location>
</feature>
<dbReference type="InterPro" id="IPR004089">
    <property type="entry name" value="MCPsignal_dom"/>
</dbReference>
<dbReference type="Gene3D" id="1.10.287.950">
    <property type="entry name" value="Methyl-accepting chemotaxis protein"/>
    <property type="match status" value="1"/>
</dbReference>
<protein>
    <submittedName>
        <fullName evidence="9">Methyl-accepting chemotaxis protein</fullName>
    </submittedName>
</protein>
<dbReference type="Proteomes" id="UP001172738">
    <property type="component" value="Unassembled WGS sequence"/>
</dbReference>
<dbReference type="Pfam" id="PF00015">
    <property type="entry name" value="MCPsignal"/>
    <property type="match status" value="1"/>
</dbReference>
<dbReference type="PANTHER" id="PTHR32089:SF112">
    <property type="entry name" value="LYSOZYME-LIKE PROTEIN-RELATED"/>
    <property type="match status" value="1"/>
</dbReference>
<dbReference type="InterPro" id="IPR003660">
    <property type="entry name" value="HAMP_dom"/>
</dbReference>
<dbReference type="SMART" id="SM00304">
    <property type="entry name" value="HAMP"/>
    <property type="match status" value="1"/>
</dbReference>
<dbReference type="EMBL" id="JAUHPV010000002">
    <property type="protein sequence ID" value="MDN4471918.1"/>
    <property type="molecule type" value="Genomic_DNA"/>
</dbReference>
<keyword evidence="6" id="KW-0472">Membrane</keyword>
<evidence type="ECO:0000259" key="7">
    <source>
        <dbReference type="PROSITE" id="PS50111"/>
    </source>
</evidence>
<feature type="transmembrane region" description="Helical" evidence="6">
    <location>
        <begin position="15"/>
        <end position="35"/>
    </location>
</feature>